<evidence type="ECO:0000256" key="1">
    <source>
        <dbReference type="ARBA" id="ARBA00004613"/>
    </source>
</evidence>
<accession>A0A9D4G400</accession>
<evidence type="ECO:0000256" key="3">
    <source>
        <dbReference type="ARBA" id="ARBA00022729"/>
    </source>
</evidence>
<evidence type="ECO:0000313" key="6">
    <source>
        <dbReference type="Proteomes" id="UP000828390"/>
    </source>
</evidence>
<dbReference type="SMART" id="SM00110">
    <property type="entry name" value="C1Q"/>
    <property type="match status" value="1"/>
</dbReference>
<dbReference type="PANTHER" id="PTHR22923">
    <property type="entry name" value="CEREBELLIN-RELATED"/>
    <property type="match status" value="1"/>
</dbReference>
<gene>
    <name evidence="5" type="ORF">DPMN_138166</name>
</gene>
<reference evidence="5" key="2">
    <citation type="submission" date="2020-11" db="EMBL/GenBank/DDBJ databases">
        <authorList>
            <person name="McCartney M.A."/>
            <person name="Auch B."/>
            <person name="Kono T."/>
            <person name="Mallez S."/>
            <person name="Becker A."/>
            <person name="Gohl D.M."/>
            <person name="Silverstein K.A.T."/>
            <person name="Koren S."/>
            <person name="Bechman K.B."/>
            <person name="Herman A."/>
            <person name="Abrahante J.E."/>
            <person name="Garbe J."/>
        </authorList>
    </citation>
    <scope>NUCLEOTIDE SEQUENCE</scope>
    <source>
        <strain evidence="5">Duluth1</strain>
        <tissue evidence="5">Whole animal</tissue>
    </source>
</reference>
<keyword evidence="2" id="KW-0964">Secreted</keyword>
<dbReference type="EMBL" id="JAIWYP010000006">
    <property type="protein sequence ID" value="KAH3809787.1"/>
    <property type="molecule type" value="Genomic_DNA"/>
</dbReference>
<reference evidence="5" key="1">
    <citation type="journal article" date="2019" name="bioRxiv">
        <title>The Genome of the Zebra Mussel, Dreissena polymorpha: A Resource for Invasive Species Research.</title>
        <authorList>
            <person name="McCartney M.A."/>
            <person name="Auch B."/>
            <person name="Kono T."/>
            <person name="Mallez S."/>
            <person name="Zhang Y."/>
            <person name="Obille A."/>
            <person name="Becker A."/>
            <person name="Abrahante J.E."/>
            <person name="Garbe J."/>
            <person name="Badalamenti J.P."/>
            <person name="Herman A."/>
            <person name="Mangelson H."/>
            <person name="Liachko I."/>
            <person name="Sullivan S."/>
            <person name="Sone E.D."/>
            <person name="Koren S."/>
            <person name="Silverstein K.A.T."/>
            <person name="Beckman K.B."/>
            <person name="Gohl D.M."/>
        </authorList>
    </citation>
    <scope>NUCLEOTIDE SEQUENCE</scope>
    <source>
        <strain evidence="5">Duluth1</strain>
        <tissue evidence="5">Whole animal</tissue>
    </source>
</reference>
<feature type="domain" description="C1q" evidence="4">
    <location>
        <begin position="90"/>
        <end position="204"/>
    </location>
</feature>
<dbReference type="SUPFAM" id="SSF49842">
    <property type="entry name" value="TNF-like"/>
    <property type="match status" value="1"/>
</dbReference>
<comment type="subcellular location">
    <subcellularLocation>
        <location evidence="1">Secreted</location>
    </subcellularLocation>
</comment>
<evidence type="ECO:0000259" key="4">
    <source>
        <dbReference type="PROSITE" id="PS50871"/>
    </source>
</evidence>
<comment type="caution">
    <text evidence="5">The sequence shown here is derived from an EMBL/GenBank/DDBJ whole genome shotgun (WGS) entry which is preliminary data.</text>
</comment>
<dbReference type="PANTHER" id="PTHR22923:SF116">
    <property type="entry name" value="C1Q DOMAIN-CONTAINING PROTEIN"/>
    <property type="match status" value="1"/>
</dbReference>
<dbReference type="PRINTS" id="PR00007">
    <property type="entry name" value="COMPLEMNTC1Q"/>
</dbReference>
<name>A0A9D4G400_DREPO</name>
<protein>
    <recommendedName>
        <fullName evidence="4">C1q domain-containing protein</fullName>
    </recommendedName>
</protein>
<evidence type="ECO:0000256" key="2">
    <source>
        <dbReference type="ARBA" id="ARBA00022525"/>
    </source>
</evidence>
<keyword evidence="6" id="KW-1185">Reference proteome</keyword>
<dbReference type="Proteomes" id="UP000828390">
    <property type="component" value="Unassembled WGS sequence"/>
</dbReference>
<dbReference type="InterPro" id="IPR050822">
    <property type="entry name" value="Cerebellin_Synaptic_Org"/>
</dbReference>
<evidence type="ECO:0000313" key="5">
    <source>
        <dbReference type="EMBL" id="KAH3809787.1"/>
    </source>
</evidence>
<dbReference type="Pfam" id="PF00386">
    <property type="entry name" value="C1q"/>
    <property type="match status" value="1"/>
</dbReference>
<dbReference type="InterPro" id="IPR008983">
    <property type="entry name" value="Tumour_necrosis_fac-like_dom"/>
</dbReference>
<keyword evidence="3" id="KW-0732">Signal</keyword>
<dbReference type="InterPro" id="IPR001073">
    <property type="entry name" value="C1q_dom"/>
</dbReference>
<proteinExistence type="predicted"/>
<organism evidence="5 6">
    <name type="scientific">Dreissena polymorpha</name>
    <name type="common">Zebra mussel</name>
    <name type="synonym">Mytilus polymorpha</name>
    <dbReference type="NCBI Taxonomy" id="45954"/>
    <lineage>
        <taxon>Eukaryota</taxon>
        <taxon>Metazoa</taxon>
        <taxon>Spiralia</taxon>
        <taxon>Lophotrochozoa</taxon>
        <taxon>Mollusca</taxon>
        <taxon>Bivalvia</taxon>
        <taxon>Autobranchia</taxon>
        <taxon>Heteroconchia</taxon>
        <taxon>Euheterodonta</taxon>
        <taxon>Imparidentia</taxon>
        <taxon>Neoheterodontei</taxon>
        <taxon>Myida</taxon>
        <taxon>Dreissenoidea</taxon>
        <taxon>Dreissenidae</taxon>
        <taxon>Dreissena</taxon>
    </lineage>
</organism>
<dbReference type="GO" id="GO:0005576">
    <property type="term" value="C:extracellular region"/>
    <property type="evidence" value="ECO:0007669"/>
    <property type="project" value="UniProtKB-SubCell"/>
</dbReference>
<dbReference type="Gene3D" id="2.60.120.40">
    <property type="match status" value="1"/>
</dbReference>
<dbReference type="PROSITE" id="PS50871">
    <property type="entry name" value="C1Q"/>
    <property type="match status" value="1"/>
</dbReference>
<dbReference type="AlphaFoldDB" id="A0A9D4G400"/>
<sequence>MGFLRASSETHVKVVIEGLVSRVFCRPVVVGLGIFKKNCRLPHMAFINKHNFGYSSQRTIESGVFPQDDRKFVKTGLQSKKDIDILKEQFTIPSIYFHAFNVTDYSLDTSQIVVYTTWRVNEGQCYDLKTGRYTVSVPGHYVFTVHYDVGPSAHAYLAIVHRGAKKQESYIHHKSNDYESASKQVFIKVAKSDQIWVQARQGSS</sequence>